<dbReference type="Proteomes" id="UP000239494">
    <property type="component" value="Unassembled WGS sequence"/>
</dbReference>
<name>A0A2T0TJX3_9PSEU</name>
<evidence type="ECO:0000313" key="2">
    <source>
        <dbReference type="EMBL" id="PRY45976.1"/>
    </source>
</evidence>
<reference evidence="2 3" key="1">
    <citation type="submission" date="2018-03" db="EMBL/GenBank/DDBJ databases">
        <title>Genomic Encyclopedia of Archaeal and Bacterial Type Strains, Phase II (KMG-II): from individual species to whole genera.</title>
        <authorList>
            <person name="Goeker M."/>
        </authorList>
    </citation>
    <scope>NUCLEOTIDE SEQUENCE [LARGE SCALE GENOMIC DNA]</scope>
    <source>
        <strain evidence="2 3">DSM 44720</strain>
    </source>
</reference>
<proteinExistence type="predicted"/>
<evidence type="ECO:0000256" key="1">
    <source>
        <dbReference type="SAM" id="Phobius"/>
    </source>
</evidence>
<dbReference type="EMBL" id="PVTF01000001">
    <property type="protein sequence ID" value="PRY45976.1"/>
    <property type="molecule type" value="Genomic_DNA"/>
</dbReference>
<gene>
    <name evidence="2" type="ORF">CLV43_101240</name>
</gene>
<keyword evidence="3" id="KW-1185">Reference proteome</keyword>
<sequence length="144" mass="16228">MGSGPPGQPDQPQPGERDAWLAVSGRKQRRRRVVLADSKGRGRAMRTIIELEEQTSVGEKLVRDLINTQLRTAFLLGAGTLLVLCAMPALFLWVPAVSEVQLAGVRLPWIMLALLPFPAFYGIGYWFRRTAERHERDFVNMVDR</sequence>
<dbReference type="AlphaFoldDB" id="A0A2T0TJX3"/>
<keyword evidence="1" id="KW-0472">Membrane</keyword>
<organism evidence="2 3">
    <name type="scientific">Umezawaea tangerina</name>
    <dbReference type="NCBI Taxonomy" id="84725"/>
    <lineage>
        <taxon>Bacteria</taxon>
        <taxon>Bacillati</taxon>
        <taxon>Actinomycetota</taxon>
        <taxon>Actinomycetes</taxon>
        <taxon>Pseudonocardiales</taxon>
        <taxon>Pseudonocardiaceae</taxon>
        <taxon>Umezawaea</taxon>
    </lineage>
</organism>
<evidence type="ECO:0000313" key="3">
    <source>
        <dbReference type="Proteomes" id="UP000239494"/>
    </source>
</evidence>
<keyword evidence="1" id="KW-0812">Transmembrane</keyword>
<keyword evidence="1" id="KW-1133">Transmembrane helix</keyword>
<protein>
    <submittedName>
        <fullName evidence="2">Uncharacterized protein</fullName>
    </submittedName>
</protein>
<feature type="transmembrane region" description="Helical" evidence="1">
    <location>
        <begin position="106"/>
        <end position="127"/>
    </location>
</feature>
<feature type="transmembrane region" description="Helical" evidence="1">
    <location>
        <begin position="73"/>
        <end position="94"/>
    </location>
</feature>
<comment type="caution">
    <text evidence="2">The sequence shown here is derived from an EMBL/GenBank/DDBJ whole genome shotgun (WGS) entry which is preliminary data.</text>
</comment>
<accession>A0A2T0TJX3</accession>